<dbReference type="InterPro" id="IPR018741">
    <property type="entry name" value="DUF2288"/>
</dbReference>
<evidence type="ECO:0000313" key="1">
    <source>
        <dbReference type="EMBL" id="AMK75773.1"/>
    </source>
</evidence>
<proteinExistence type="predicted"/>
<dbReference type="KEGG" id="mdn:JT25_004610"/>
<evidence type="ECO:0008006" key="3">
    <source>
        <dbReference type="Google" id="ProtNLM"/>
    </source>
</evidence>
<accession>A0A126T109</accession>
<keyword evidence="2" id="KW-1185">Reference proteome</keyword>
<name>A0A126T109_9GAMM</name>
<sequence length="108" mass="12001">MNDSLPDLEKAKVNLETSSIPWAELQRFFAAGLAISVAADLDLVEVAYQFSRDNKTQVEQWLEAGQIGHVSDRQAGEWIEANSSVWAVVVRPWVLVQANICEPANNPH</sequence>
<dbReference type="EMBL" id="CP014476">
    <property type="protein sequence ID" value="AMK75773.1"/>
    <property type="molecule type" value="Genomic_DNA"/>
</dbReference>
<dbReference type="Pfam" id="PF10052">
    <property type="entry name" value="DUF2288"/>
    <property type="match status" value="1"/>
</dbReference>
<reference evidence="1 2" key="1">
    <citation type="journal article" date="2015" name="Environ. Microbiol.">
        <title>Methane oxidation coupled to nitrate reduction under hypoxia by the Gammaproteobacterium Methylomonas denitrificans, sp. nov. type strain FJG1.</title>
        <authorList>
            <person name="Kits K.D."/>
            <person name="Klotz M.G."/>
            <person name="Stein L.Y."/>
        </authorList>
    </citation>
    <scope>NUCLEOTIDE SEQUENCE [LARGE SCALE GENOMIC DNA]</scope>
    <source>
        <strain evidence="1 2">FJG1</strain>
    </source>
</reference>
<dbReference type="RefSeq" id="WP_036273630.1">
    <property type="nucleotide sequence ID" value="NZ_CP014476.1"/>
</dbReference>
<dbReference type="AlphaFoldDB" id="A0A126T109"/>
<dbReference type="OrthoDB" id="195194at2"/>
<evidence type="ECO:0000313" key="2">
    <source>
        <dbReference type="Proteomes" id="UP000030512"/>
    </source>
</evidence>
<protein>
    <recommendedName>
        <fullName evidence="3">DUF2288 domain-containing protein</fullName>
    </recommendedName>
</protein>
<gene>
    <name evidence="1" type="ORF">JT25_004610</name>
</gene>
<dbReference type="Proteomes" id="UP000030512">
    <property type="component" value="Chromosome"/>
</dbReference>
<organism evidence="1 2">
    <name type="scientific">Methylomonas denitrificans</name>
    <dbReference type="NCBI Taxonomy" id="1538553"/>
    <lineage>
        <taxon>Bacteria</taxon>
        <taxon>Pseudomonadati</taxon>
        <taxon>Pseudomonadota</taxon>
        <taxon>Gammaproteobacteria</taxon>
        <taxon>Methylococcales</taxon>
        <taxon>Methylococcaceae</taxon>
        <taxon>Methylomonas</taxon>
    </lineage>
</organism>